<dbReference type="AlphaFoldDB" id="A0A918TWG4"/>
<dbReference type="Proteomes" id="UP000638981">
    <property type="component" value="Unassembled WGS sequence"/>
</dbReference>
<keyword evidence="3" id="KW-1185">Reference proteome</keyword>
<reference evidence="2" key="2">
    <citation type="submission" date="2020-09" db="EMBL/GenBank/DDBJ databases">
        <authorList>
            <person name="Sun Q."/>
            <person name="Kim S."/>
        </authorList>
    </citation>
    <scope>NUCLEOTIDE SEQUENCE</scope>
    <source>
        <strain evidence="2">KCTC 23310</strain>
    </source>
</reference>
<gene>
    <name evidence="2" type="ORF">GCM10007315_29630</name>
</gene>
<feature type="signal peptide" evidence="1">
    <location>
        <begin position="1"/>
        <end position="19"/>
    </location>
</feature>
<evidence type="ECO:0000313" key="3">
    <source>
        <dbReference type="Proteomes" id="UP000638981"/>
    </source>
</evidence>
<evidence type="ECO:0000256" key="1">
    <source>
        <dbReference type="SAM" id="SignalP"/>
    </source>
</evidence>
<dbReference type="RefSeq" id="WP_189412511.1">
    <property type="nucleotide sequence ID" value="NZ_BMYJ01000010.1"/>
</dbReference>
<accession>A0A918TWG4</accession>
<sequence>MMHRYLLPLSLLLAPPALAQSETCSLYNPSEPCVRVLACVGGDGLWFDGRAYGAREGRIEGQMSDGTLCGGSWTVRNFMGIGRSDLNCDDGREARVYYTYRDRRTGTATGSGRSNLGESIKVWAGEEVLAFLQGEGETPSLPCRGGAVPLN</sequence>
<name>A0A918TWG4_9RHOB</name>
<evidence type="ECO:0000313" key="2">
    <source>
        <dbReference type="EMBL" id="GHC63436.1"/>
    </source>
</evidence>
<feature type="chain" id="PRO_5037457159" evidence="1">
    <location>
        <begin position="20"/>
        <end position="151"/>
    </location>
</feature>
<comment type="caution">
    <text evidence="2">The sequence shown here is derived from an EMBL/GenBank/DDBJ whole genome shotgun (WGS) entry which is preliminary data.</text>
</comment>
<dbReference type="EMBL" id="BMYJ01000010">
    <property type="protein sequence ID" value="GHC63436.1"/>
    <property type="molecule type" value="Genomic_DNA"/>
</dbReference>
<organism evidence="2 3">
    <name type="scientific">Neogemmobacter tilapiae</name>
    <dbReference type="NCBI Taxonomy" id="875041"/>
    <lineage>
        <taxon>Bacteria</taxon>
        <taxon>Pseudomonadati</taxon>
        <taxon>Pseudomonadota</taxon>
        <taxon>Alphaproteobacteria</taxon>
        <taxon>Rhodobacterales</taxon>
        <taxon>Paracoccaceae</taxon>
        <taxon>Neogemmobacter</taxon>
    </lineage>
</organism>
<reference evidence="2" key="1">
    <citation type="journal article" date="2014" name="Int. J. Syst. Evol. Microbiol.">
        <title>Complete genome sequence of Corynebacterium casei LMG S-19264T (=DSM 44701T), isolated from a smear-ripened cheese.</title>
        <authorList>
            <consortium name="US DOE Joint Genome Institute (JGI-PGF)"/>
            <person name="Walter F."/>
            <person name="Albersmeier A."/>
            <person name="Kalinowski J."/>
            <person name="Ruckert C."/>
        </authorList>
    </citation>
    <scope>NUCLEOTIDE SEQUENCE</scope>
    <source>
        <strain evidence="2">KCTC 23310</strain>
    </source>
</reference>
<protein>
    <submittedName>
        <fullName evidence="2">Uncharacterized protein</fullName>
    </submittedName>
</protein>
<keyword evidence="1" id="KW-0732">Signal</keyword>
<proteinExistence type="predicted"/>